<evidence type="ECO:0000256" key="1">
    <source>
        <dbReference type="SAM" id="MobiDB-lite"/>
    </source>
</evidence>
<name>A0ABX2TBU7_9PROT</name>
<dbReference type="NCBIfam" id="TIGR03993">
    <property type="entry name" value="hydrog_HybE"/>
    <property type="match status" value="1"/>
</dbReference>
<protein>
    <submittedName>
        <fullName evidence="2">[NiFe]-hydrogenase assembly chaperone HybE</fullName>
    </submittedName>
</protein>
<gene>
    <name evidence="2" type="primary">hybE</name>
    <name evidence="2" type="ORF">HND93_18225</name>
</gene>
<organism evidence="2 3">
    <name type="scientific">Azospirillum oleiclasticum</name>
    <dbReference type="NCBI Taxonomy" id="2735135"/>
    <lineage>
        <taxon>Bacteria</taxon>
        <taxon>Pseudomonadati</taxon>
        <taxon>Pseudomonadota</taxon>
        <taxon>Alphaproteobacteria</taxon>
        <taxon>Rhodospirillales</taxon>
        <taxon>Azospirillaceae</taxon>
        <taxon>Azospirillum</taxon>
    </lineage>
</organism>
<feature type="region of interest" description="Disordered" evidence="1">
    <location>
        <begin position="134"/>
        <end position="160"/>
    </location>
</feature>
<keyword evidence="3" id="KW-1185">Reference proteome</keyword>
<dbReference type="Proteomes" id="UP000584642">
    <property type="component" value="Unassembled WGS sequence"/>
</dbReference>
<evidence type="ECO:0000313" key="2">
    <source>
        <dbReference type="EMBL" id="NYZ21654.1"/>
    </source>
</evidence>
<reference evidence="2 3" key="1">
    <citation type="submission" date="2020-05" db="EMBL/GenBank/DDBJ databases">
        <title>Azospirillum oleiclasticum sp. nov, a nitrogen-fixing and heavy crude oil-emulsifying bacterium isolated from the crude oil of Yumen Oilfield.</title>
        <authorList>
            <person name="Wu D."/>
            <person name="Cai M."/>
            <person name="Zhang X."/>
        </authorList>
    </citation>
    <scope>NUCLEOTIDE SEQUENCE [LARGE SCALE GENOMIC DNA]</scope>
    <source>
        <strain evidence="2 3">ROY-1-1-2</strain>
    </source>
</reference>
<accession>A0ABX2TBU7</accession>
<dbReference type="EMBL" id="JABFDB010000012">
    <property type="protein sequence ID" value="NYZ21654.1"/>
    <property type="molecule type" value="Genomic_DNA"/>
</dbReference>
<dbReference type="InterPro" id="IPR038530">
    <property type="entry name" value="NiFe-hyd_HybE_sf"/>
</dbReference>
<dbReference type="Pfam" id="PF11939">
    <property type="entry name" value="NiFe-hyd_HybE"/>
    <property type="match status" value="1"/>
</dbReference>
<comment type="caution">
    <text evidence="2">The sequence shown here is derived from an EMBL/GenBank/DDBJ whole genome shotgun (WGS) entry which is preliminary data.</text>
</comment>
<dbReference type="InterPro" id="IPR023994">
    <property type="entry name" value="NiFe-hyd_HybE"/>
</dbReference>
<dbReference type="RefSeq" id="WP_180283424.1">
    <property type="nucleotide sequence ID" value="NZ_JABFDB010000012.1"/>
</dbReference>
<sequence>MTGGLDGRVAALVAEYRRIAATDMVGVPICNPALAVEAVGFRPFGPGWLGAVVTPWFLNAVLIPADPARWALRLDGDREVVPLPAGDHAFTAARLDGLGTLLVIPLVSAMNVFTSHAEAVAAAGFAVDRLMTAPEPATNAPPPARAETVSRRALFGRGPR</sequence>
<evidence type="ECO:0000313" key="3">
    <source>
        <dbReference type="Proteomes" id="UP000584642"/>
    </source>
</evidence>
<dbReference type="Gene3D" id="3.30.1460.40">
    <property type="entry name" value="[NiFe]-hydrogenase assembly chaperone, HybE"/>
    <property type="match status" value="1"/>
</dbReference>
<proteinExistence type="predicted"/>